<dbReference type="Pfam" id="PF00216">
    <property type="entry name" value="Bac_DNA_binding"/>
    <property type="match status" value="1"/>
</dbReference>
<dbReference type="Gene3D" id="4.10.520.10">
    <property type="entry name" value="IHF-like DNA-binding proteins"/>
    <property type="match status" value="1"/>
</dbReference>
<dbReference type="GO" id="GO:0003677">
    <property type="term" value="F:DNA binding"/>
    <property type="evidence" value="ECO:0007669"/>
    <property type="project" value="UniProtKB-KW"/>
</dbReference>
<organism evidence="4 5">
    <name type="scientific">Candidatus Megaera venefica</name>
    <dbReference type="NCBI Taxonomy" id="2055910"/>
    <lineage>
        <taxon>Bacteria</taxon>
        <taxon>Pseudomonadati</taxon>
        <taxon>Pseudomonadota</taxon>
        <taxon>Alphaproteobacteria</taxon>
        <taxon>Rickettsiales</taxon>
        <taxon>Rickettsiaceae</taxon>
        <taxon>Candidatus Megaera</taxon>
    </lineage>
</organism>
<dbReference type="Proteomes" id="UP001291687">
    <property type="component" value="Unassembled WGS sequence"/>
</dbReference>
<proteinExistence type="inferred from homology"/>
<gene>
    <name evidence="4" type="ORF">Megvenef_00602</name>
</gene>
<dbReference type="RefSeq" id="WP_322776538.1">
    <property type="nucleotide sequence ID" value="NZ_JARJFB010000033.1"/>
</dbReference>
<dbReference type="InterPro" id="IPR010992">
    <property type="entry name" value="IHF-like_DNA-bd_dom_sf"/>
</dbReference>
<name>A0ABU5NBS2_9RICK</name>
<evidence type="ECO:0000256" key="1">
    <source>
        <dbReference type="ARBA" id="ARBA00010529"/>
    </source>
</evidence>
<protein>
    <submittedName>
        <fullName evidence="4">HU family DNA-binding protein</fullName>
    </submittedName>
</protein>
<comment type="caution">
    <text evidence="4">The sequence shown here is derived from an EMBL/GenBank/DDBJ whole genome shotgun (WGS) entry which is preliminary data.</text>
</comment>
<dbReference type="SMART" id="SM00411">
    <property type="entry name" value="BHL"/>
    <property type="match status" value="1"/>
</dbReference>
<dbReference type="InterPro" id="IPR000119">
    <property type="entry name" value="Hist_DNA-bd"/>
</dbReference>
<dbReference type="SUPFAM" id="SSF47729">
    <property type="entry name" value="IHF-like DNA-binding proteins"/>
    <property type="match status" value="1"/>
</dbReference>
<evidence type="ECO:0000313" key="4">
    <source>
        <dbReference type="EMBL" id="MEA0970635.1"/>
    </source>
</evidence>
<keyword evidence="2 4" id="KW-0238">DNA-binding</keyword>
<evidence type="ECO:0000313" key="5">
    <source>
        <dbReference type="Proteomes" id="UP001291687"/>
    </source>
</evidence>
<sequence length="83" mass="9538">MATKKDLEQNIARKLSYLSEVDASFAVDCILDHIKGELTTGNRVEIRGFGSLSVRKRKHAGKDEEYNTIYYRMSKNVQEDLNK</sequence>
<evidence type="ECO:0000256" key="3">
    <source>
        <dbReference type="RuleBase" id="RU003939"/>
    </source>
</evidence>
<reference evidence="4 5" key="1">
    <citation type="submission" date="2023-03" db="EMBL/GenBank/DDBJ databases">
        <title>Host association and intracellularity evolved multiple times independently in the Rickettsiales.</title>
        <authorList>
            <person name="Castelli M."/>
            <person name="Nardi T."/>
            <person name="Gammuto L."/>
            <person name="Bellinzona G."/>
            <person name="Sabaneyeva E."/>
            <person name="Potekhin A."/>
            <person name="Serra V."/>
            <person name="Petroni G."/>
            <person name="Sassera D."/>
        </authorList>
    </citation>
    <scope>NUCLEOTIDE SEQUENCE [LARGE SCALE GENOMIC DNA]</scope>
    <source>
        <strain evidence="4 5">Sr 2-6</strain>
    </source>
</reference>
<comment type="similarity">
    <text evidence="1 3">Belongs to the bacterial histone-like protein family.</text>
</comment>
<accession>A0ABU5NBS2</accession>
<evidence type="ECO:0000256" key="2">
    <source>
        <dbReference type="ARBA" id="ARBA00023125"/>
    </source>
</evidence>
<dbReference type="EMBL" id="JARJFB010000033">
    <property type="protein sequence ID" value="MEA0970635.1"/>
    <property type="molecule type" value="Genomic_DNA"/>
</dbReference>
<keyword evidence="5" id="KW-1185">Reference proteome</keyword>